<dbReference type="InterPro" id="IPR045851">
    <property type="entry name" value="AMP-bd_C_sf"/>
</dbReference>
<evidence type="ECO:0000313" key="5">
    <source>
        <dbReference type="EMBL" id="MEX5284041.1"/>
    </source>
</evidence>
<keyword evidence="6" id="KW-1185">Reference proteome</keyword>
<gene>
    <name evidence="5" type="ORF">QCO44_00050</name>
</gene>
<comment type="similarity">
    <text evidence="1">Belongs to the ATP-dependent AMP-binding enzyme family.</text>
</comment>
<accession>A0ABV3X1F4</accession>
<keyword evidence="2" id="KW-0436">Ligase</keyword>
<protein>
    <submittedName>
        <fullName evidence="5">AMP-binding protein</fullName>
    </submittedName>
</protein>
<evidence type="ECO:0000259" key="4">
    <source>
        <dbReference type="Pfam" id="PF13193"/>
    </source>
</evidence>
<dbReference type="InterPro" id="IPR042099">
    <property type="entry name" value="ANL_N_sf"/>
</dbReference>
<dbReference type="Pfam" id="PF00501">
    <property type="entry name" value="AMP-binding"/>
    <property type="match status" value="1"/>
</dbReference>
<reference evidence="5 6" key="1">
    <citation type="submission" date="2023-04" db="EMBL/GenBank/DDBJ databases">
        <title>Genome Sequence of Selenomonas sputigena ATCC 33150.</title>
        <authorList>
            <person name="Miller D.P."/>
            <person name="Anvari S."/>
            <person name="Polson S.W."/>
            <person name="Macdonald M."/>
            <person name="Mcdowell J.V."/>
        </authorList>
    </citation>
    <scope>NUCLEOTIDE SEQUENCE [LARGE SCALE GENOMIC DNA]</scope>
    <source>
        <strain evidence="5 6">ATCC 33150</strain>
    </source>
</reference>
<evidence type="ECO:0000256" key="2">
    <source>
        <dbReference type="ARBA" id="ARBA00022598"/>
    </source>
</evidence>
<name>A0ABV3X1F4_9FIRM</name>
<dbReference type="Gene3D" id="3.30.300.30">
    <property type="match status" value="1"/>
</dbReference>
<dbReference type="InterPro" id="IPR000873">
    <property type="entry name" value="AMP-dep_synth/lig_dom"/>
</dbReference>
<dbReference type="PANTHER" id="PTHR43201">
    <property type="entry name" value="ACYL-COA SYNTHETASE"/>
    <property type="match status" value="1"/>
</dbReference>
<proteinExistence type="inferred from homology"/>
<dbReference type="Proteomes" id="UP001559623">
    <property type="component" value="Unassembled WGS sequence"/>
</dbReference>
<sequence>MDYFMLLADRAASLQGKPFLYVDEEPYSYAAFLAITEKKAQELLRLAGEDGISGDVLVLADSFLAQAVLFFAVQKIGARPILLHHGLTAEEVEAIAGENALGLWVREHGGKPEIQRFSRPSDSRETEDCLGVLSSGSTGVPKVMHRTFESWAGFFPVQNKIFRVKEDSVLFLHGSLSFTGNMNTFLAVLFAGGTVCTSRRTAVKSWLSLLGRGAIDVVYLVPAKLRLLMEALAANGGKLPAVKSLFAGSQLISAPLLALLREKLPNARILLYYGASELNYITYADCTDGVRDERNLGRPFPGVELSFRDGTIYVGTRFHVSGLAMPFTLHDKGYPNARGELIFEGRAQAWVNKGGYKVSLERLELKIKGVAGVRDAAVLGVEDEARGAEIAAFVVREESVSEVELRRRIRHALEPIEMPRSLLFCGVIPLNDRGKTATRILLEKWEKVRSEGQPPA</sequence>
<dbReference type="InterPro" id="IPR025110">
    <property type="entry name" value="AMP-bd_C"/>
</dbReference>
<evidence type="ECO:0000259" key="3">
    <source>
        <dbReference type="Pfam" id="PF00501"/>
    </source>
</evidence>
<dbReference type="Pfam" id="PF13193">
    <property type="entry name" value="AMP-binding_C"/>
    <property type="match status" value="1"/>
</dbReference>
<organism evidence="5 6">
    <name type="scientific">Selenomonas sputigena</name>
    <dbReference type="NCBI Taxonomy" id="69823"/>
    <lineage>
        <taxon>Bacteria</taxon>
        <taxon>Bacillati</taxon>
        <taxon>Bacillota</taxon>
        <taxon>Negativicutes</taxon>
        <taxon>Selenomonadales</taxon>
        <taxon>Selenomonadaceae</taxon>
        <taxon>Selenomonas</taxon>
    </lineage>
</organism>
<dbReference type="PANTHER" id="PTHR43201:SF5">
    <property type="entry name" value="MEDIUM-CHAIN ACYL-COA LIGASE ACSF2, MITOCHONDRIAL"/>
    <property type="match status" value="1"/>
</dbReference>
<comment type="caution">
    <text evidence="5">The sequence shown here is derived from an EMBL/GenBank/DDBJ whole genome shotgun (WGS) entry which is preliminary data.</text>
</comment>
<dbReference type="SUPFAM" id="SSF56801">
    <property type="entry name" value="Acetyl-CoA synthetase-like"/>
    <property type="match status" value="1"/>
</dbReference>
<dbReference type="RefSeq" id="WP_368845779.1">
    <property type="nucleotide sequence ID" value="NZ_CP194411.1"/>
</dbReference>
<feature type="domain" description="AMP-dependent synthetase/ligase" evidence="3">
    <location>
        <begin position="133"/>
        <end position="309"/>
    </location>
</feature>
<evidence type="ECO:0000256" key="1">
    <source>
        <dbReference type="ARBA" id="ARBA00006432"/>
    </source>
</evidence>
<dbReference type="EMBL" id="JARVLH010000001">
    <property type="protein sequence ID" value="MEX5284041.1"/>
    <property type="molecule type" value="Genomic_DNA"/>
</dbReference>
<evidence type="ECO:0000313" key="6">
    <source>
        <dbReference type="Proteomes" id="UP001559623"/>
    </source>
</evidence>
<dbReference type="Gene3D" id="3.40.50.12780">
    <property type="entry name" value="N-terminal domain of ligase-like"/>
    <property type="match status" value="1"/>
</dbReference>
<feature type="domain" description="AMP-binding enzyme C-terminal" evidence="4">
    <location>
        <begin position="369"/>
        <end position="435"/>
    </location>
</feature>